<comment type="similarity">
    <text evidence="2 10">Belongs to the beta sliding clamp family.</text>
</comment>
<dbReference type="Pfam" id="PF02767">
    <property type="entry name" value="DNA_pol3_beta_2"/>
    <property type="match status" value="1"/>
</dbReference>
<comment type="subcellular location">
    <subcellularLocation>
        <location evidence="1 10">Cytoplasm</location>
    </subcellularLocation>
</comment>
<feature type="domain" description="DNA polymerase III beta sliding clamp N-terminal" evidence="11">
    <location>
        <begin position="1"/>
        <end position="119"/>
    </location>
</feature>
<evidence type="ECO:0000259" key="13">
    <source>
        <dbReference type="Pfam" id="PF02768"/>
    </source>
</evidence>
<dbReference type="Pfam" id="PF00712">
    <property type="entry name" value="DNA_pol3_beta"/>
    <property type="match status" value="1"/>
</dbReference>
<evidence type="ECO:0000256" key="4">
    <source>
        <dbReference type="ARBA" id="ARBA00022490"/>
    </source>
</evidence>
<dbReference type="EMBL" id="JBGEWD010000010">
    <property type="protein sequence ID" value="MEY8000724.1"/>
    <property type="molecule type" value="Genomic_DNA"/>
</dbReference>
<name>A0ABV4BPL7_9CLOT</name>
<keyword evidence="5 10" id="KW-0808">Transferase</keyword>
<dbReference type="PIRSF" id="PIRSF000804">
    <property type="entry name" value="DNA_pol_III_b"/>
    <property type="match status" value="1"/>
</dbReference>
<evidence type="ECO:0000256" key="9">
    <source>
        <dbReference type="ARBA" id="ARBA00023125"/>
    </source>
</evidence>
<dbReference type="SUPFAM" id="SSF55979">
    <property type="entry name" value="DNA clamp"/>
    <property type="match status" value="3"/>
</dbReference>
<evidence type="ECO:0000256" key="10">
    <source>
        <dbReference type="PIRNR" id="PIRNR000804"/>
    </source>
</evidence>
<evidence type="ECO:0000259" key="11">
    <source>
        <dbReference type="Pfam" id="PF00712"/>
    </source>
</evidence>
<reference evidence="14 15" key="1">
    <citation type="submission" date="2024-08" db="EMBL/GenBank/DDBJ databases">
        <title>Clostridium lapicellarii sp. nov., and Clostridium renhuaiense sp. nov., two species isolated from the mud in a fermentation cellar used for producing sauce-flavour Chinese liquors.</title>
        <authorList>
            <person name="Yang F."/>
            <person name="Wang H."/>
            <person name="Chen L.Q."/>
            <person name="Zhou N."/>
            <person name="Lu J.J."/>
            <person name="Pu X.X."/>
            <person name="Wan B."/>
            <person name="Wang L."/>
            <person name="Liu S.J."/>
        </authorList>
    </citation>
    <scope>NUCLEOTIDE SEQUENCE [LARGE SCALE GENOMIC DNA]</scope>
    <source>
        <strain evidence="14 15">MT-5</strain>
    </source>
</reference>
<comment type="caution">
    <text evidence="14">The sequence shown here is derived from an EMBL/GenBank/DDBJ whole genome shotgun (WGS) entry which is preliminary data.</text>
</comment>
<dbReference type="NCBIfam" id="TIGR00663">
    <property type="entry name" value="dnan"/>
    <property type="match status" value="1"/>
</dbReference>
<keyword evidence="6 10" id="KW-0548">Nucleotidyltransferase</keyword>
<evidence type="ECO:0000313" key="15">
    <source>
        <dbReference type="Proteomes" id="UP001564657"/>
    </source>
</evidence>
<gene>
    <name evidence="14" type="primary">dnaN</name>
    <name evidence="14" type="ORF">AB8U03_11030</name>
</gene>
<dbReference type="InterPro" id="IPR022634">
    <property type="entry name" value="DNA_polIII_beta_N"/>
</dbReference>
<dbReference type="InterPro" id="IPR022635">
    <property type="entry name" value="DNA_polIII_beta_C"/>
</dbReference>
<dbReference type="Proteomes" id="UP001564657">
    <property type="component" value="Unassembled WGS sequence"/>
</dbReference>
<evidence type="ECO:0000259" key="12">
    <source>
        <dbReference type="Pfam" id="PF02767"/>
    </source>
</evidence>
<feature type="domain" description="DNA polymerase III beta sliding clamp C-terminal" evidence="13">
    <location>
        <begin position="244"/>
        <end position="363"/>
    </location>
</feature>
<evidence type="ECO:0000256" key="2">
    <source>
        <dbReference type="ARBA" id="ARBA00010752"/>
    </source>
</evidence>
<comment type="subunit">
    <text evidence="10">Forms a ring-shaped head-to-tail homodimer around DNA.</text>
</comment>
<evidence type="ECO:0000313" key="14">
    <source>
        <dbReference type="EMBL" id="MEY8000724.1"/>
    </source>
</evidence>
<dbReference type="PANTHER" id="PTHR30478">
    <property type="entry name" value="DNA POLYMERASE III SUBUNIT BETA"/>
    <property type="match status" value="1"/>
</dbReference>
<dbReference type="RefSeq" id="WP_369704618.1">
    <property type="nucleotide sequence ID" value="NZ_JBGEWD010000010.1"/>
</dbReference>
<evidence type="ECO:0000256" key="7">
    <source>
        <dbReference type="ARBA" id="ARBA00022705"/>
    </source>
</evidence>
<comment type="function">
    <text evidence="10">Confers DNA tethering and processivity to DNA polymerases and other proteins. Acts as a clamp, forming a ring around DNA (a reaction catalyzed by the clamp-loading complex) which diffuses in an ATP-independent manner freely and bidirectionally along dsDNA. Initially characterized for its ability to contact the catalytic subunit of DNA polymerase III (Pol III), a complex, multichain enzyme responsible for most of the replicative synthesis in bacteria; Pol III exhibits 3'-5' exonuclease proofreading activity. The beta chain is required for initiation of replication as well as for processivity of DNA replication.</text>
</comment>
<keyword evidence="15" id="KW-1185">Reference proteome</keyword>
<dbReference type="InterPro" id="IPR022637">
    <property type="entry name" value="DNA_polIII_beta_cen"/>
</dbReference>
<dbReference type="Gene3D" id="3.70.10.10">
    <property type="match status" value="1"/>
</dbReference>
<keyword evidence="4 10" id="KW-0963">Cytoplasm</keyword>
<evidence type="ECO:0000256" key="5">
    <source>
        <dbReference type="ARBA" id="ARBA00022679"/>
    </source>
</evidence>
<sequence length="367" mass="41360">MKIICKKTYLQEAIFIAQKAITGKSSMPILNGLKITAFNNQITLIGSDIDLSIETKIDAVVEEEGTVVIDARLFGEIIRKLPDDNISISTIENNSIEILCQKSKFNLIHMNAEDFPEIPNINENMIFSIPQKILKNMIKSVIFATAQDETRPILTGVLFEIKNKKLNLVALDGYRLALKSEYLNTDNIINAVIPGKTLNEVSKILEDNDKSVNITFTPNHILFNLVNTKIISRLLEGEFIKYNSIIPEEFNMIATAKKDELLNCIERASLMAKDSNTNLVKLELEENTMIITSNSQLGMVREELNIILQGDDLQIAFNSKYLMDVLKIMDEEEIVLKFSSSVSPCIIKNKINDDCTYLVLPVRLLNS</sequence>
<evidence type="ECO:0000256" key="6">
    <source>
        <dbReference type="ARBA" id="ARBA00022695"/>
    </source>
</evidence>
<feature type="domain" description="DNA polymerase III beta sliding clamp central" evidence="12">
    <location>
        <begin position="129"/>
        <end position="239"/>
    </location>
</feature>
<dbReference type="SMART" id="SM00480">
    <property type="entry name" value="POL3Bc"/>
    <property type="match status" value="1"/>
</dbReference>
<dbReference type="InterPro" id="IPR046938">
    <property type="entry name" value="DNA_clamp_sf"/>
</dbReference>
<protein>
    <recommendedName>
        <fullName evidence="3 10">Beta sliding clamp</fullName>
    </recommendedName>
</protein>
<dbReference type="CDD" id="cd00140">
    <property type="entry name" value="beta_clamp"/>
    <property type="match status" value="1"/>
</dbReference>
<accession>A0ABV4BPL7</accession>
<dbReference type="InterPro" id="IPR001001">
    <property type="entry name" value="DNA_polIII_beta"/>
</dbReference>
<keyword evidence="9" id="KW-0238">DNA-binding</keyword>
<keyword evidence="7 10" id="KW-0235">DNA replication</keyword>
<evidence type="ECO:0000256" key="1">
    <source>
        <dbReference type="ARBA" id="ARBA00004496"/>
    </source>
</evidence>
<organism evidence="14 15">
    <name type="scientific">Clostridium moutaii</name>
    <dbReference type="NCBI Taxonomy" id="3240932"/>
    <lineage>
        <taxon>Bacteria</taxon>
        <taxon>Bacillati</taxon>
        <taxon>Bacillota</taxon>
        <taxon>Clostridia</taxon>
        <taxon>Eubacteriales</taxon>
        <taxon>Clostridiaceae</taxon>
        <taxon>Clostridium</taxon>
    </lineage>
</organism>
<evidence type="ECO:0000256" key="3">
    <source>
        <dbReference type="ARBA" id="ARBA00021035"/>
    </source>
</evidence>
<evidence type="ECO:0000256" key="8">
    <source>
        <dbReference type="ARBA" id="ARBA00022932"/>
    </source>
</evidence>
<keyword evidence="8 10" id="KW-0239">DNA-directed DNA polymerase</keyword>
<dbReference type="GO" id="GO:0003887">
    <property type="term" value="F:DNA-directed DNA polymerase activity"/>
    <property type="evidence" value="ECO:0007669"/>
    <property type="project" value="UniProtKB-EC"/>
</dbReference>
<dbReference type="Gene3D" id="3.10.150.10">
    <property type="entry name" value="DNA Polymerase III, subunit A, domain 2"/>
    <property type="match status" value="1"/>
</dbReference>
<dbReference type="PANTHER" id="PTHR30478:SF0">
    <property type="entry name" value="BETA SLIDING CLAMP"/>
    <property type="match status" value="1"/>
</dbReference>
<proteinExistence type="inferred from homology"/>
<dbReference type="Pfam" id="PF02768">
    <property type="entry name" value="DNA_pol3_beta_3"/>
    <property type="match status" value="1"/>
</dbReference>